<evidence type="ECO:0000259" key="7">
    <source>
        <dbReference type="Pfam" id="PF01757"/>
    </source>
</evidence>
<evidence type="ECO:0000256" key="6">
    <source>
        <dbReference type="ARBA" id="ARBA00023136"/>
    </source>
</evidence>
<proteinExistence type="inferred from homology"/>
<dbReference type="GO" id="GO:0009246">
    <property type="term" value="P:enterobacterial common antigen biosynthetic process"/>
    <property type="evidence" value="ECO:0007669"/>
    <property type="project" value="TreeGrafter"/>
</dbReference>
<reference evidence="8 9" key="1">
    <citation type="submission" date="2018-06" db="EMBL/GenBank/DDBJ databases">
        <authorList>
            <consortium name="Pathogen Informatics"/>
            <person name="Doyle S."/>
        </authorList>
    </citation>
    <scope>NUCLEOTIDE SEQUENCE [LARGE SCALE GENOMIC DNA]</scope>
    <source>
        <strain evidence="8 9">NCTC11343</strain>
    </source>
</reference>
<dbReference type="GO" id="GO:0016413">
    <property type="term" value="F:O-acetyltransferase activity"/>
    <property type="evidence" value="ECO:0007669"/>
    <property type="project" value="TreeGrafter"/>
</dbReference>
<dbReference type="Pfam" id="PF01757">
    <property type="entry name" value="Acyl_transf_3"/>
    <property type="match status" value="1"/>
</dbReference>
<dbReference type="GeneID" id="97182779"/>
<evidence type="ECO:0000256" key="5">
    <source>
        <dbReference type="ARBA" id="ARBA00022989"/>
    </source>
</evidence>
<gene>
    <name evidence="8" type="primary">yiaH</name>
    <name evidence="8" type="ORF">NCTC11343_02851</name>
</gene>
<keyword evidence="6" id="KW-0472">Membrane</keyword>
<protein>
    <submittedName>
        <fullName evidence="8">Inner membrane protein YiaH</fullName>
    </submittedName>
</protein>
<sequence length="333" mass="38554">MARTSYISILRIVAIFLVILIHSSSGYLNSNEFESFDWSYANWLNSFSRFAVPLFVVISGALLLQKDESTGQFYRKRLLKIVPPFLFWSIVYLFYYFVRYIDFDYIGFPQVINIVLIRLKSGTNAHLWYLYMILGLYLAVPFIRKIVGNCSKRELEIFLGLWFAALFFTNKWFNSYLPNFDLTFFSGYAGYLVLGHYLRIYPIPMVKLSSFTFFLICCLITASGTYYLSGSRGEFDPTLYNYLSPNIALSAGFLFVFVQGLKLPEQLNAFWEFIDIHSFGIYLCHILLLNYIHPLLPLSTLWKIPAATVLTLLASALLTYLLRKVPYGKYISG</sequence>
<evidence type="ECO:0000313" key="9">
    <source>
        <dbReference type="Proteomes" id="UP000251241"/>
    </source>
</evidence>
<evidence type="ECO:0000256" key="1">
    <source>
        <dbReference type="ARBA" id="ARBA00004651"/>
    </source>
</evidence>
<keyword evidence="3" id="KW-1003">Cell membrane</keyword>
<dbReference type="GO" id="GO:0005886">
    <property type="term" value="C:plasma membrane"/>
    <property type="evidence" value="ECO:0007669"/>
    <property type="project" value="UniProtKB-SubCell"/>
</dbReference>
<evidence type="ECO:0000256" key="2">
    <source>
        <dbReference type="ARBA" id="ARBA00007400"/>
    </source>
</evidence>
<dbReference type="PANTHER" id="PTHR40074:SF2">
    <property type="entry name" value="O-ACETYLTRANSFERASE WECH"/>
    <property type="match status" value="1"/>
</dbReference>
<feature type="domain" description="Acyltransferase 3" evidence="7">
    <location>
        <begin position="6"/>
        <end position="319"/>
    </location>
</feature>
<dbReference type="InterPro" id="IPR002656">
    <property type="entry name" value="Acyl_transf_3_dom"/>
</dbReference>
<dbReference type="Proteomes" id="UP000251241">
    <property type="component" value="Unassembled WGS sequence"/>
</dbReference>
<comment type="subcellular location">
    <subcellularLocation>
        <location evidence="1">Cell membrane</location>
        <topology evidence="1">Multi-pass membrane protein</topology>
    </subcellularLocation>
</comment>
<keyword evidence="5" id="KW-1133">Transmembrane helix</keyword>
<accession>A0A2X2J4T7</accession>
<dbReference type="RefSeq" id="WP_112375012.1">
    <property type="nucleotide sequence ID" value="NZ_CP069793.1"/>
</dbReference>
<evidence type="ECO:0000256" key="4">
    <source>
        <dbReference type="ARBA" id="ARBA00022692"/>
    </source>
</evidence>
<organism evidence="8 9">
    <name type="scientific">Sphingobacterium multivorum</name>
    <dbReference type="NCBI Taxonomy" id="28454"/>
    <lineage>
        <taxon>Bacteria</taxon>
        <taxon>Pseudomonadati</taxon>
        <taxon>Bacteroidota</taxon>
        <taxon>Sphingobacteriia</taxon>
        <taxon>Sphingobacteriales</taxon>
        <taxon>Sphingobacteriaceae</taxon>
        <taxon>Sphingobacterium</taxon>
    </lineage>
</organism>
<evidence type="ECO:0000313" key="8">
    <source>
        <dbReference type="EMBL" id="SPZ87331.1"/>
    </source>
</evidence>
<keyword evidence="4" id="KW-0812">Transmembrane</keyword>
<dbReference type="PANTHER" id="PTHR40074">
    <property type="entry name" value="O-ACETYLTRANSFERASE WECH"/>
    <property type="match status" value="1"/>
</dbReference>
<dbReference type="AlphaFoldDB" id="A0A2X2J4T7"/>
<evidence type="ECO:0000256" key="3">
    <source>
        <dbReference type="ARBA" id="ARBA00022475"/>
    </source>
</evidence>
<dbReference type="EMBL" id="UAUU01000009">
    <property type="protein sequence ID" value="SPZ87331.1"/>
    <property type="molecule type" value="Genomic_DNA"/>
</dbReference>
<comment type="similarity">
    <text evidence="2">Belongs to the acyltransferase 3 family.</text>
</comment>
<name>A0A2X2J4T7_SPHMU</name>